<dbReference type="PANTHER" id="PTHR12919:SF20">
    <property type="entry name" value="SMALL RIBOSOMAL SUBUNIT PROTEIN BS16M"/>
    <property type="match status" value="1"/>
</dbReference>
<evidence type="ECO:0000256" key="2">
    <source>
        <dbReference type="ARBA" id="ARBA00023274"/>
    </source>
</evidence>
<comment type="caution">
    <text evidence="4">The sequence shown here is derived from an EMBL/GenBank/DDBJ whole genome shotgun (WGS) entry which is preliminary data.</text>
</comment>
<dbReference type="SUPFAM" id="SSF54565">
    <property type="entry name" value="Ribosomal protein S16"/>
    <property type="match status" value="1"/>
</dbReference>
<dbReference type="GO" id="GO:0015935">
    <property type="term" value="C:small ribosomal subunit"/>
    <property type="evidence" value="ECO:0007669"/>
    <property type="project" value="TreeGrafter"/>
</dbReference>
<accession>A0A2H0WUN7</accession>
<organism evidence="4 5">
    <name type="scientific">Candidatus Roizmanbacteria bacterium CG09_land_8_20_14_0_10_41_9</name>
    <dbReference type="NCBI Taxonomy" id="1974850"/>
    <lineage>
        <taxon>Bacteria</taxon>
        <taxon>Candidatus Roizmaniibacteriota</taxon>
    </lineage>
</organism>
<sequence>MAVALRLFRLGKKGHPIYRIIAIDKRKKRNGNYIEAIGSYHPGKNPFTLEIKEERFAYWKEKGAHISEGLHKLLKSRKKS</sequence>
<keyword evidence="1 3" id="KW-0689">Ribosomal protein</keyword>
<dbReference type="GO" id="GO:0006412">
    <property type="term" value="P:translation"/>
    <property type="evidence" value="ECO:0007669"/>
    <property type="project" value="UniProtKB-UniRule"/>
</dbReference>
<evidence type="ECO:0000313" key="5">
    <source>
        <dbReference type="Proteomes" id="UP000231198"/>
    </source>
</evidence>
<dbReference type="Gene3D" id="3.30.1320.10">
    <property type="match status" value="1"/>
</dbReference>
<dbReference type="InterPro" id="IPR000307">
    <property type="entry name" value="Ribosomal_bS16"/>
</dbReference>
<dbReference type="EMBL" id="PEZG01000057">
    <property type="protein sequence ID" value="PIS15648.1"/>
    <property type="molecule type" value="Genomic_DNA"/>
</dbReference>
<evidence type="ECO:0000256" key="1">
    <source>
        <dbReference type="ARBA" id="ARBA00022980"/>
    </source>
</evidence>
<dbReference type="AlphaFoldDB" id="A0A2H0WUN7"/>
<protein>
    <recommendedName>
        <fullName evidence="3">Small ribosomal subunit protein bS16</fullName>
    </recommendedName>
</protein>
<reference evidence="5" key="1">
    <citation type="submission" date="2017-09" db="EMBL/GenBank/DDBJ databases">
        <title>Depth-based differentiation of microbial function through sediment-hosted aquifers and enrichment of novel symbionts in the deep terrestrial subsurface.</title>
        <authorList>
            <person name="Probst A.J."/>
            <person name="Ladd B."/>
            <person name="Jarett J.K."/>
            <person name="Geller-Mcgrath D.E."/>
            <person name="Sieber C.M.K."/>
            <person name="Emerson J.B."/>
            <person name="Anantharaman K."/>
            <person name="Thomas B.C."/>
            <person name="Malmstrom R."/>
            <person name="Stieglmeier M."/>
            <person name="Klingl A."/>
            <person name="Woyke T."/>
            <person name="Ryan C.M."/>
            <person name="Banfield J.F."/>
        </authorList>
    </citation>
    <scope>NUCLEOTIDE SEQUENCE [LARGE SCALE GENOMIC DNA]</scope>
</reference>
<gene>
    <name evidence="3" type="primary">rpsP</name>
    <name evidence="4" type="ORF">COT62_02730</name>
</gene>
<dbReference type="HAMAP" id="MF_00385">
    <property type="entry name" value="Ribosomal_bS16"/>
    <property type="match status" value="1"/>
</dbReference>
<dbReference type="Proteomes" id="UP000231198">
    <property type="component" value="Unassembled WGS sequence"/>
</dbReference>
<proteinExistence type="inferred from homology"/>
<name>A0A2H0WUN7_9BACT</name>
<keyword evidence="2 3" id="KW-0687">Ribonucleoprotein</keyword>
<dbReference type="Pfam" id="PF00886">
    <property type="entry name" value="Ribosomal_S16"/>
    <property type="match status" value="1"/>
</dbReference>
<dbReference type="NCBIfam" id="TIGR00002">
    <property type="entry name" value="S16"/>
    <property type="match status" value="1"/>
</dbReference>
<dbReference type="GO" id="GO:0005737">
    <property type="term" value="C:cytoplasm"/>
    <property type="evidence" value="ECO:0007669"/>
    <property type="project" value="UniProtKB-ARBA"/>
</dbReference>
<evidence type="ECO:0000313" key="4">
    <source>
        <dbReference type="EMBL" id="PIS15648.1"/>
    </source>
</evidence>
<dbReference type="PANTHER" id="PTHR12919">
    <property type="entry name" value="30S RIBOSOMAL PROTEIN S16"/>
    <property type="match status" value="1"/>
</dbReference>
<dbReference type="GO" id="GO:0003735">
    <property type="term" value="F:structural constituent of ribosome"/>
    <property type="evidence" value="ECO:0007669"/>
    <property type="project" value="InterPro"/>
</dbReference>
<comment type="similarity">
    <text evidence="3">Belongs to the bacterial ribosomal protein bS16 family.</text>
</comment>
<dbReference type="InterPro" id="IPR023803">
    <property type="entry name" value="Ribosomal_bS16_dom_sf"/>
</dbReference>
<evidence type="ECO:0000256" key="3">
    <source>
        <dbReference type="HAMAP-Rule" id="MF_00385"/>
    </source>
</evidence>